<evidence type="ECO:0000313" key="4">
    <source>
        <dbReference type="Proteomes" id="UP000011715"/>
    </source>
</evidence>
<organism evidence="3 4">
    <name type="scientific">Magnaporthiopsis poae (strain ATCC 64411 / 73-15)</name>
    <name type="common">Kentucky bluegrass fungus</name>
    <name type="synonym">Magnaporthe poae</name>
    <dbReference type="NCBI Taxonomy" id="644358"/>
    <lineage>
        <taxon>Eukaryota</taxon>
        <taxon>Fungi</taxon>
        <taxon>Dikarya</taxon>
        <taxon>Ascomycota</taxon>
        <taxon>Pezizomycotina</taxon>
        <taxon>Sordariomycetes</taxon>
        <taxon>Sordariomycetidae</taxon>
        <taxon>Magnaporthales</taxon>
        <taxon>Magnaporthaceae</taxon>
        <taxon>Magnaporthiopsis</taxon>
    </lineage>
</organism>
<reference evidence="3" key="4">
    <citation type="journal article" date="2015" name="G3 (Bethesda)">
        <title>Genome sequences of three phytopathogenic species of the Magnaporthaceae family of fungi.</title>
        <authorList>
            <person name="Okagaki L.H."/>
            <person name="Nunes C.C."/>
            <person name="Sailsbery J."/>
            <person name="Clay B."/>
            <person name="Brown D."/>
            <person name="John T."/>
            <person name="Oh Y."/>
            <person name="Young N."/>
            <person name="Fitzgerald M."/>
            <person name="Haas B.J."/>
            <person name="Zeng Q."/>
            <person name="Young S."/>
            <person name="Adiconis X."/>
            <person name="Fan L."/>
            <person name="Levin J.Z."/>
            <person name="Mitchell T.K."/>
            <person name="Okubara P.A."/>
            <person name="Farman M.L."/>
            <person name="Kohn L.M."/>
            <person name="Birren B."/>
            <person name="Ma L.-J."/>
            <person name="Dean R.A."/>
        </authorList>
    </citation>
    <scope>NUCLEOTIDE SEQUENCE</scope>
    <source>
        <strain evidence="3">ATCC 64411 / 73-15</strain>
    </source>
</reference>
<reference evidence="2" key="3">
    <citation type="submission" date="2011-03" db="EMBL/GenBank/DDBJ databases">
        <title>Annotation of Magnaporthe poae ATCC 64411.</title>
        <authorList>
            <person name="Ma L.-J."/>
            <person name="Dead R."/>
            <person name="Young S.K."/>
            <person name="Zeng Q."/>
            <person name="Gargeya S."/>
            <person name="Fitzgerald M."/>
            <person name="Haas B."/>
            <person name="Abouelleil A."/>
            <person name="Alvarado L."/>
            <person name="Arachchi H.M."/>
            <person name="Berlin A."/>
            <person name="Brown A."/>
            <person name="Chapman S.B."/>
            <person name="Chen Z."/>
            <person name="Dunbar C."/>
            <person name="Freedman E."/>
            <person name="Gearin G."/>
            <person name="Gellesch M."/>
            <person name="Goldberg J."/>
            <person name="Griggs A."/>
            <person name="Gujja S."/>
            <person name="Heiman D."/>
            <person name="Howarth C."/>
            <person name="Larson L."/>
            <person name="Lui A."/>
            <person name="MacDonald P.J.P."/>
            <person name="Mehta T."/>
            <person name="Montmayeur A."/>
            <person name="Murphy C."/>
            <person name="Neiman D."/>
            <person name="Pearson M."/>
            <person name="Priest M."/>
            <person name="Roberts A."/>
            <person name="Saif S."/>
            <person name="Shea T."/>
            <person name="Shenoy N."/>
            <person name="Sisk P."/>
            <person name="Stolte C."/>
            <person name="Sykes S."/>
            <person name="Yandava C."/>
            <person name="Wortman J."/>
            <person name="Nusbaum C."/>
            <person name="Birren B."/>
        </authorList>
    </citation>
    <scope>NUCLEOTIDE SEQUENCE</scope>
    <source>
        <strain evidence="2">ATCC 64411</strain>
    </source>
</reference>
<name>A0A0C4DQU6_MAGP6</name>
<feature type="region of interest" description="Disordered" evidence="1">
    <location>
        <begin position="452"/>
        <end position="471"/>
    </location>
</feature>
<dbReference type="Pfam" id="PF11735">
    <property type="entry name" value="CAP59_mtransfer"/>
    <property type="match status" value="1"/>
</dbReference>
<evidence type="ECO:0000313" key="2">
    <source>
        <dbReference type="EMBL" id="KLU83178.1"/>
    </source>
</evidence>
<dbReference type="OMA" id="YIASMHW"/>
<dbReference type="InterPro" id="IPR021047">
    <property type="entry name" value="Mannosyltransferase_CMT1"/>
</dbReference>
<reference evidence="4" key="2">
    <citation type="submission" date="2010-05" db="EMBL/GenBank/DDBJ databases">
        <title>The genome sequence of Magnaporthe poae strain ATCC 64411.</title>
        <authorList>
            <person name="Ma L.-J."/>
            <person name="Dead R."/>
            <person name="Young S."/>
            <person name="Zeng Q."/>
            <person name="Koehrsen M."/>
            <person name="Alvarado L."/>
            <person name="Berlin A."/>
            <person name="Chapman S.B."/>
            <person name="Chen Z."/>
            <person name="Freedman E."/>
            <person name="Gellesch M."/>
            <person name="Goldberg J."/>
            <person name="Griggs A."/>
            <person name="Gujja S."/>
            <person name="Heilman E.R."/>
            <person name="Heiman D."/>
            <person name="Hepburn T."/>
            <person name="Howarth C."/>
            <person name="Jen D."/>
            <person name="Larson L."/>
            <person name="Mehta T."/>
            <person name="Neiman D."/>
            <person name="Pearson M."/>
            <person name="Roberts A."/>
            <person name="Saif S."/>
            <person name="Shea T."/>
            <person name="Shenoy N."/>
            <person name="Sisk P."/>
            <person name="Stolte C."/>
            <person name="Sykes S."/>
            <person name="Walk T."/>
            <person name="White J."/>
            <person name="Yandava C."/>
            <person name="Haas B."/>
            <person name="Nusbaum C."/>
            <person name="Birren B."/>
        </authorList>
    </citation>
    <scope>NUCLEOTIDE SEQUENCE [LARGE SCALE GENOMIC DNA]</scope>
    <source>
        <strain evidence="4">ATCC 64411 / 73-15</strain>
    </source>
</reference>
<evidence type="ECO:0008006" key="5">
    <source>
        <dbReference type="Google" id="ProtNLM"/>
    </source>
</evidence>
<dbReference type="AlphaFoldDB" id="A0A0C4DQU6"/>
<accession>A0A0C4DQU6</accession>
<dbReference type="STRING" id="644358.A0A0C4DQU6"/>
<keyword evidence="4" id="KW-1185">Reference proteome</keyword>
<sequence length="496" mass="55370">MAPSTLLPRRLRSRRIFRAVLLLFAVWNVVEVHYICRRLQQAAAIHSLPGSALTQAEAGSGTSASSPDVSGEDIDTSENENTVKERRWQAAINDLQRSLRLQRPPRVYIASLHWNNEAILRSHWNAAVLDLARALGPENVFVSIHESGSWDRSADALRELDAALGDLGVPRDIVLDPTTHKEEVERNVRPGTPGWIPTSRGRHELRRIPYLARLRNRSLAPLRDMAILATVAEATEKNMDTKDGPKARTFDRVLFLGDVVFTVDDVLALLATNGGSYGAACSLDFHKPPSYYDTFALRDADGHEHATHTWPYFRSFASRRAMKLSVPVPVKSCWNGMVAMPARPFTIAEDPLAFRGIDDSLALHHLEGSECCLVHADNPLSATKGVFLNPNVRVGYHAQAYDAVHPAPGKAWLSPLEVLVGLWRNRLRRLTTSPAIKEWRVRKLLEQWKKEGEEEMSSDGSKKPTQKPGKGKRVENGVFCLINEMQVLVENGWAHV</sequence>
<protein>
    <recommendedName>
        <fullName evidence="5">Polysaccharide export protein</fullName>
    </recommendedName>
</protein>
<dbReference type="OrthoDB" id="262547at2759"/>
<gene>
    <name evidence="2" type="ORF">MAPG_02243</name>
</gene>
<dbReference type="eggNOG" id="ENOG502RJAT">
    <property type="taxonomic scope" value="Eukaryota"/>
</dbReference>
<dbReference type="EnsemblFungi" id="MAPG_02243T0">
    <property type="protein sequence ID" value="MAPG_02243T0"/>
    <property type="gene ID" value="MAPG_02243"/>
</dbReference>
<dbReference type="PANTHER" id="PTHR34144:SF7">
    <property type="entry name" value="EXPORT PROTEIN (CAP59), PUTATIVE (AFU_ORTHOLOGUE AFUA_7G05020)-RELATED"/>
    <property type="match status" value="1"/>
</dbReference>
<dbReference type="PANTHER" id="PTHR34144">
    <property type="entry name" value="CHROMOSOME 8, WHOLE GENOME SHOTGUN SEQUENCE"/>
    <property type="match status" value="1"/>
</dbReference>
<dbReference type="VEuPathDB" id="FungiDB:MAPG_02243"/>
<reference evidence="3" key="5">
    <citation type="submission" date="2015-06" db="UniProtKB">
        <authorList>
            <consortium name="EnsemblFungi"/>
        </authorList>
    </citation>
    <scope>IDENTIFICATION</scope>
    <source>
        <strain evidence="3">ATCC 64411</strain>
    </source>
</reference>
<evidence type="ECO:0000256" key="1">
    <source>
        <dbReference type="SAM" id="MobiDB-lite"/>
    </source>
</evidence>
<dbReference type="Proteomes" id="UP000011715">
    <property type="component" value="Unassembled WGS sequence"/>
</dbReference>
<evidence type="ECO:0000313" key="3">
    <source>
        <dbReference type="EnsemblFungi" id="MAPG_02243T0"/>
    </source>
</evidence>
<dbReference type="EMBL" id="GL876967">
    <property type="protein sequence ID" value="KLU83178.1"/>
    <property type="molecule type" value="Genomic_DNA"/>
</dbReference>
<feature type="region of interest" description="Disordered" evidence="1">
    <location>
        <begin position="56"/>
        <end position="85"/>
    </location>
</feature>
<dbReference type="EMBL" id="ADBL01000571">
    <property type="status" value="NOT_ANNOTATED_CDS"/>
    <property type="molecule type" value="Genomic_DNA"/>
</dbReference>
<reference evidence="2" key="1">
    <citation type="submission" date="2010-05" db="EMBL/GenBank/DDBJ databases">
        <title>The Genome Sequence of Magnaporthe poae strain ATCC 64411.</title>
        <authorList>
            <consortium name="The Broad Institute Genome Sequencing Platform"/>
            <consortium name="Broad Institute Genome Sequencing Center for Infectious Disease"/>
            <person name="Ma L.-J."/>
            <person name="Dead R."/>
            <person name="Young S."/>
            <person name="Zeng Q."/>
            <person name="Koehrsen M."/>
            <person name="Alvarado L."/>
            <person name="Berlin A."/>
            <person name="Chapman S.B."/>
            <person name="Chen Z."/>
            <person name="Freedman E."/>
            <person name="Gellesch M."/>
            <person name="Goldberg J."/>
            <person name="Griggs A."/>
            <person name="Gujja S."/>
            <person name="Heilman E.R."/>
            <person name="Heiman D."/>
            <person name="Hepburn T."/>
            <person name="Howarth C."/>
            <person name="Jen D."/>
            <person name="Larson L."/>
            <person name="Mehta T."/>
            <person name="Neiman D."/>
            <person name="Pearson M."/>
            <person name="Roberts A."/>
            <person name="Saif S."/>
            <person name="Shea T."/>
            <person name="Shenoy N."/>
            <person name="Sisk P."/>
            <person name="Stolte C."/>
            <person name="Sykes S."/>
            <person name="Walk T."/>
            <person name="White J."/>
            <person name="Yandava C."/>
            <person name="Haas B."/>
            <person name="Nusbaum C."/>
            <person name="Birren B."/>
        </authorList>
    </citation>
    <scope>NUCLEOTIDE SEQUENCE</scope>
    <source>
        <strain evidence="2">ATCC 64411</strain>
    </source>
</reference>
<proteinExistence type="predicted"/>